<gene>
    <name evidence="2" type="ORF">HPBE_LOCUS16689</name>
</gene>
<feature type="compositionally biased region" description="Basic and acidic residues" evidence="1">
    <location>
        <begin position="18"/>
        <end position="35"/>
    </location>
</feature>
<evidence type="ECO:0000313" key="2">
    <source>
        <dbReference type="EMBL" id="VDP06707.1"/>
    </source>
</evidence>
<proteinExistence type="predicted"/>
<reference evidence="2 3" key="1">
    <citation type="submission" date="2018-11" db="EMBL/GenBank/DDBJ databases">
        <authorList>
            <consortium name="Pathogen Informatics"/>
        </authorList>
    </citation>
    <scope>NUCLEOTIDE SEQUENCE [LARGE SCALE GENOMIC DNA]</scope>
</reference>
<dbReference type="AlphaFoldDB" id="A0A183G538"/>
<evidence type="ECO:0000256" key="1">
    <source>
        <dbReference type="SAM" id="MobiDB-lite"/>
    </source>
</evidence>
<evidence type="ECO:0000313" key="3">
    <source>
        <dbReference type="Proteomes" id="UP000050761"/>
    </source>
</evidence>
<keyword evidence="3" id="KW-1185">Reference proteome</keyword>
<sequence>MMSKYPVEFAQVTGKSAQQDEREEEKNLKEPDVKRQPLPQQTIEHTFSLWSEDGQRTSDSHRAIMHFICVDVQPLMAVEKAGFQTSSSQECTIREHCLFLITNTSRSSKKELAMVESVAVSFDLFSDEGNVHQIIGTVVAVISDGASNVALAGALREVDNWDCLSHKLNLAAKQDRAMTASAVIPLVNLMISEGESSHEDPVATQAIASKLKIELRKYEKVEC</sequence>
<dbReference type="WBParaSite" id="HPBE_0001669001-mRNA-1">
    <property type="protein sequence ID" value="HPBE_0001669001-mRNA-1"/>
    <property type="gene ID" value="HPBE_0001669001"/>
</dbReference>
<dbReference type="Proteomes" id="UP000050761">
    <property type="component" value="Unassembled WGS sequence"/>
</dbReference>
<evidence type="ECO:0000313" key="4">
    <source>
        <dbReference type="WBParaSite" id="HPBE_0001669001-mRNA-1"/>
    </source>
</evidence>
<protein>
    <submittedName>
        <fullName evidence="4">Zinc finger protein 862</fullName>
    </submittedName>
</protein>
<organism evidence="3 4">
    <name type="scientific">Heligmosomoides polygyrus</name>
    <name type="common">Parasitic roundworm</name>
    <dbReference type="NCBI Taxonomy" id="6339"/>
    <lineage>
        <taxon>Eukaryota</taxon>
        <taxon>Metazoa</taxon>
        <taxon>Ecdysozoa</taxon>
        <taxon>Nematoda</taxon>
        <taxon>Chromadorea</taxon>
        <taxon>Rhabditida</taxon>
        <taxon>Rhabditina</taxon>
        <taxon>Rhabditomorpha</taxon>
        <taxon>Strongyloidea</taxon>
        <taxon>Heligmosomidae</taxon>
        <taxon>Heligmosomoides</taxon>
    </lineage>
</organism>
<feature type="region of interest" description="Disordered" evidence="1">
    <location>
        <begin position="1"/>
        <end position="37"/>
    </location>
</feature>
<dbReference type="EMBL" id="UZAH01029557">
    <property type="protein sequence ID" value="VDP06707.1"/>
    <property type="molecule type" value="Genomic_DNA"/>
</dbReference>
<reference evidence="4" key="2">
    <citation type="submission" date="2019-09" db="UniProtKB">
        <authorList>
            <consortium name="WormBaseParasite"/>
        </authorList>
    </citation>
    <scope>IDENTIFICATION</scope>
</reference>
<accession>A0A183G538</accession>
<accession>A0A3P7ZZ67</accession>
<name>A0A183G538_HELPZ</name>
<dbReference type="OrthoDB" id="5816295at2759"/>